<protein>
    <recommendedName>
        <fullName evidence="10">Copper acquisition factor BIM1-like domain-containing protein</fullName>
    </recommendedName>
</protein>
<keyword evidence="5" id="KW-0472">Membrane</keyword>
<keyword evidence="6" id="KW-0325">Glycoprotein</keyword>
<dbReference type="Proteomes" id="UP000094336">
    <property type="component" value="Unassembled WGS sequence"/>
</dbReference>
<dbReference type="RefSeq" id="XP_018983984.1">
    <property type="nucleotide sequence ID" value="XM_019129310.1"/>
</dbReference>
<evidence type="ECO:0000256" key="6">
    <source>
        <dbReference type="ARBA" id="ARBA00023180"/>
    </source>
</evidence>
<keyword evidence="7" id="KW-0449">Lipoprotein</keyword>
<keyword evidence="4 9" id="KW-0732">Signal</keyword>
<feature type="signal peptide" evidence="9">
    <location>
        <begin position="1"/>
        <end position="21"/>
    </location>
</feature>
<name>A0A1E3QLT3_9ASCO</name>
<evidence type="ECO:0000256" key="1">
    <source>
        <dbReference type="ARBA" id="ARBA00004609"/>
    </source>
</evidence>
<organism evidence="11 12">
    <name type="scientific">Babjeviella inositovora NRRL Y-12698</name>
    <dbReference type="NCBI Taxonomy" id="984486"/>
    <lineage>
        <taxon>Eukaryota</taxon>
        <taxon>Fungi</taxon>
        <taxon>Dikarya</taxon>
        <taxon>Ascomycota</taxon>
        <taxon>Saccharomycotina</taxon>
        <taxon>Pichiomycetes</taxon>
        <taxon>Serinales incertae sedis</taxon>
        <taxon>Babjeviella</taxon>
    </lineage>
</organism>
<dbReference type="GeneID" id="30147163"/>
<evidence type="ECO:0000256" key="7">
    <source>
        <dbReference type="ARBA" id="ARBA00023288"/>
    </source>
</evidence>
<dbReference type="AlphaFoldDB" id="A0A1E3QLT3"/>
<proteinExistence type="predicted"/>
<dbReference type="PANTHER" id="PTHR34992:SF5">
    <property type="entry name" value="ANCHORED PROTEIN, PUTATIVE (AFU_ORTHOLOGUE AFUA_6G02800)-RELATED"/>
    <property type="match status" value="1"/>
</dbReference>
<dbReference type="InterPro" id="IPR046530">
    <property type="entry name" value="BIM1-like_dom"/>
</dbReference>
<dbReference type="GO" id="GO:0098552">
    <property type="term" value="C:side of membrane"/>
    <property type="evidence" value="ECO:0007669"/>
    <property type="project" value="UniProtKB-KW"/>
</dbReference>
<dbReference type="InterPro" id="IPR046936">
    <property type="entry name" value="BIM1-like"/>
</dbReference>
<feature type="region of interest" description="Disordered" evidence="8">
    <location>
        <begin position="201"/>
        <end position="220"/>
    </location>
</feature>
<evidence type="ECO:0000313" key="11">
    <source>
        <dbReference type="EMBL" id="ODQ78656.1"/>
    </source>
</evidence>
<sequence>MQLTSLLAVAVTLVSSISARAAPFASPLKHGSEFVQTNGEVGMLYPATREWTESAELTAPCGSNAKIQDRTIFPLDDGFVSLIASERAFEVSLRISYNKNPTKNSDFDTWYTGNVSKQMDIGHTCFQMPDQPSNINSGDVATIQLEYMYEEDGKYLTHYACADIEFVEESVFKLSDNALSCFNATSNDYYSEDLADRATTTAKTSSTSSAKTSSTSSAGAGHLETATGSIVLGGLFYLLTAFA</sequence>
<comment type="subcellular location">
    <subcellularLocation>
        <location evidence="1">Cell membrane</location>
        <topology evidence="1">Lipid-anchor</topology>
        <topology evidence="1">GPI-anchor</topology>
    </subcellularLocation>
</comment>
<evidence type="ECO:0000256" key="9">
    <source>
        <dbReference type="SAM" id="SignalP"/>
    </source>
</evidence>
<keyword evidence="2" id="KW-1003">Cell membrane</keyword>
<dbReference type="GO" id="GO:0005886">
    <property type="term" value="C:plasma membrane"/>
    <property type="evidence" value="ECO:0007669"/>
    <property type="project" value="UniProtKB-SubCell"/>
</dbReference>
<keyword evidence="3" id="KW-0336">GPI-anchor</keyword>
<dbReference type="STRING" id="984486.A0A1E3QLT3"/>
<evidence type="ECO:0000256" key="4">
    <source>
        <dbReference type="ARBA" id="ARBA00022729"/>
    </source>
</evidence>
<evidence type="ECO:0000256" key="3">
    <source>
        <dbReference type="ARBA" id="ARBA00022622"/>
    </source>
</evidence>
<dbReference type="EMBL" id="KV454434">
    <property type="protein sequence ID" value="ODQ78656.1"/>
    <property type="molecule type" value="Genomic_DNA"/>
</dbReference>
<keyword evidence="12" id="KW-1185">Reference proteome</keyword>
<evidence type="ECO:0000256" key="8">
    <source>
        <dbReference type="SAM" id="MobiDB-lite"/>
    </source>
</evidence>
<dbReference type="PANTHER" id="PTHR34992">
    <property type="entry name" value="HYPHAL ANASTAMOSIS-7 PROTEIN"/>
    <property type="match status" value="1"/>
</dbReference>
<gene>
    <name evidence="11" type="ORF">BABINDRAFT_162362</name>
</gene>
<accession>A0A1E3QLT3</accession>
<reference evidence="12" key="1">
    <citation type="submission" date="2016-05" db="EMBL/GenBank/DDBJ databases">
        <title>Comparative genomics of biotechnologically important yeasts.</title>
        <authorList>
            <consortium name="DOE Joint Genome Institute"/>
            <person name="Riley R."/>
            <person name="Haridas S."/>
            <person name="Wolfe K.H."/>
            <person name="Lopes M.R."/>
            <person name="Hittinger C.T."/>
            <person name="Goker M."/>
            <person name="Salamov A."/>
            <person name="Wisecaver J."/>
            <person name="Long T.M."/>
            <person name="Aerts A.L."/>
            <person name="Barry K."/>
            <person name="Choi C."/>
            <person name="Clum A."/>
            <person name="Coughlan A.Y."/>
            <person name="Deshpande S."/>
            <person name="Douglass A.P."/>
            <person name="Hanson S.J."/>
            <person name="Klenk H.-P."/>
            <person name="Labutti K."/>
            <person name="Lapidus A."/>
            <person name="Lindquist E."/>
            <person name="Lipzen A."/>
            <person name="Meier-Kolthoff J.P."/>
            <person name="Ohm R.A."/>
            <person name="Otillar R.P."/>
            <person name="Pangilinan J."/>
            <person name="Peng Y."/>
            <person name="Rokas A."/>
            <person name="Rosa C.A."/>
            <person name="Scheuner C."/>
            <person name="Sibirny A.A."/>
            <person name="Slot J.C."/>
            <person name="Stielow J.B."/>
            <person name="Sun H."/>
            <person name="Kurtzman C.P."/>
            <person name="Blackwell M."/>
            <person name="Grigoriev I.V."/>
            <person name="Jeffries T.W."/>
        </authorList>
    </citation>
    <scope>NUCLEOTIDE SEQUENCE [LARGE SCALE GENOMIC DNA]</scope>
    <source>
        <strain evidence="12">NRRL Y-12698</strain>
    </source>
</reference>
<dbReference type="Pfam" id="PF20238">
    <property type="entry name" value="BIM1-like_dom"/>
    <property type="match status" value="1"/>
</dbReference>
<evidence type="ECO:0000313" key="12">
    <source>
        <dbReference type="Proteomes" id="UP000094336"/>
    </source>
</evidence>
<evidence type="ECO:0000256" key="5">
    <source>
        <dbReference type="ARBA" id="ARBA00023136"/>
    </source>
</evidence>
<dbReference type="OrthoDB" id="2587363at2759"/>
<feature type="chain" id="PRO_5009134301" description="Copper acquisition factor BIM1-like domain-containing protein" evidence="9">
    <location>
        <begin position="22"/>
        <end position="243"/>
    </location>
</feature>
<evidence type="ECO:0000259" key="10">
    <source>
        <dbReference type="Pfam" id="PF20238"/>
    </source>
</evidence>
<feature type="compositionally biased region" description="Low complexity" evidence="8">
    <location>
        <begin position="201"/>
        <end position="218"/>
    </location>
</feature>
<feature type="domain" description="Copper acquisition factor BIM1-like" evidence="10">
    <location>
        <begin position="38"/>
        <end position="185"/>
    </location>
</feature>
<dbReference type="CDD" id="cd21176">
    <property type="entry name" value="LPMO_auxiliary-like"/>
    <property type="match status" value="1"/>
</dbReference>
<evidence type="ECO:0000256" key="2">
    <source>
        <dbReference type="ARBA" id="ARBA00022475"/>
    </source>
</evidence>